<organism evidence="2 3">
    <name type="scientific">Anaerostipes hominis</name>
    <name type="common">ex Liu et al. 2021</name>
    <dbReference type="NCBI Taxonomy" id="2763018"/>
    <lineage>
        <taxon>Bacteria</taxon>
        <taxon>Bacillati</taxon>
        <taxon>Bacillota</taxon>
        <taxon>Clostridia</taxon>
        <taxon>Lachnospirales</taxon>
        <taxon>Lachnospiraceae</taxon>
        <taxon>Anaerostipes</taxon>
    </lineage>
</organism>
<feature type="domain" description="Glycosyl transferase family 1" evidence="1">
    <location>
        <begin position="188"/>
        <end position="328"/>
    </location>
</feature>
<comment type="caution">
    <text evidence="2">The sequence shown here is derived from an EMBL/GenBank/DDBJ whole genome shotgun (WGS) entry which is preliminary data.</text>
</comment>
<gene>
    <name evidence="2" type="ORF">H8S22_02245</name>
</gene>
<dbReference type="Pfam" id="PF00534">
    <property type="entry name" value="Glycos_transf_1"/>
    <property type="match status" value="1"/>
</dbReference>
<keyword evidence="3" id="KW-1185">Reference proteome</keyword>
<dbReference type="EMBL" id="JACOOS010000002">
    <property type="protein sequence ID" value="MBC5676474.1"/>
    <property type="molecule type" value="Genomic_DNA"/>
</dbReference>
<proteinExistence type="predicted"/>
<dbReference type="Proteomes" id="UP000635828">
    <property type="component" value="Unassembled WGS sequence"/>
</dbReference>
<name>A0ABR7FMQ0_9FIRM</name>
<dbReference type="RefSeq" id="WP_024726581.1">
    <property type="nucleotide sequence ID" value="NZ_JACOOS010000002.1"/>
</dbReference>
<evidence type="ECO:0000313" key="2">
    <source>
        <dbReference type="EMBL" id="MBC5676474.1"/>
    </source>
</evidence>
<dbReference type="SUPFAM" id="SSF53756">
    <property type="entry name" value="UDP-Glycosyltransferase/glycogen phosphorylase"/>
    <property type="match status" value="1"/>
</dbReference>
<protein>
    <submittedName>
        <fullName evidence="2">Glycosyltransferase</fullName>
    </submittedName>
</protein>
<dbReference type="Gene3D" id="3.40.50.2000">
    <property type="entry name" value="Glycogen Phosphorylase B"/>
    <property type="match status" value="1"/>
</dbReference>
<dbReference type="InterPro" id="IPR001296">
    <property type="entry name" value="Glyco_trans_1"/>
</dbReference>
<evidence type="ECO:0000259" key="1">
    <source>
        <dbReference type="Pfam" id="PF00534"/>
    </source>
</evidence>
<accession>A0ABR7FMQ0</accession>
<reference evidence="2 3" key="1">
    <citation type="submission" date="2020-08" db="EMBL/GenBank/DDBJ databases">
        <title>Genome public.</title>
        <authorList>
            <person name="Liu C."/>
            <person name="Sun Q."/>
        </authorList>
    </citation>
    <scope>NUCLEOTIDE SEQUENCE [LARGE SCALE GENOMIC DNA]</scope>
    <source>
        <strain evidence="2 3">NSJ-7</strain>
    </source>
</reference>
<sequence>MIKKCIFHYPHPINENPGTGSEVRPYRMVKAFEQNGYIVDKVIGYGKDRKNAILKIKDNLKKGVRYDFLYSESLTQPTLLAEEDHFPRYPFLDFNFFNLCKKYHIPIGLFYRDMHWKFPEYKEAVSWYKRCITIPLYKWDLFNYKKLLKILYVPAEGFKDYLSKEILIKSLPPGCKENVDIVNAKKVRKDRKTKELHIFYVGGVKGIYNPYSFIKAVNHCKNVTLTICTTQEQWEMNKERYKDLLCERIKIIHKKSQELAPYYKEADVSILCQESNLYMDMSSPIKAKETLGYGTPIIISSNLSLSKVVQKENYGWVVDANVKDIEKLLVFLSEHFEEIKEKTLCAIDAINKNTWEARAEQVATELMEFGKEI</sequence>
<evidence type="ECO:0000313" key="3">
    <source>
        <dbReference type="Proteomes" id="UP000635828"/>
    </source>
</evidence>